<dbReference type="InterPro" id="IPR013324">
    <property type="entry name" value="RNA_pol_sigma_r3/r4-like"/>
</dbReference>
<dbReference type="InterPro" id="IPR013249">
    <property type="entry name" value="RNA_pol_sigma70_r4_t2"/>
</dbReference>
<dbReference type="Proteomes" id="UP000295621">
    <property type="component" value="Unassembled WGS sequence"/>
</dbReference>
<evidence type="ECO:0000256" key="1">
    <source>
        <dbReference type="ARBA" id="ARBA00010641"/>
    </source>
</evidence>
<proteinExistence type="inferred from homology"/>
<gene>
    <name evidence="9" type="ORF">E1212_09305</name>
</gene>
<dbReference type="InterPro" id="IPR007627">
    <property type="entry name" value="RNA_pol_sigma70_r2"/>
</dbReference>
<dbReference type="Gene3D" id="1.10.1740.10">
    <property type="match status" value="1"/>
</dbReference>
<accession>A0A4V2XX99</accession>
<dbReference type="GO" id="GO:0006352">
    <property type="term" value="P:DNA-templated transcription initiation"/>
    <property type="evidence" value="ECO:0007669"/>
    <property type="project" value="InterPro"/>
</dbReference>
<dbReference type="InterPro" id="IPR036388">
    <property type="entry name" value="WH-like_DNA-bd_sf"/>
</dbReference>
<keyword evidence="3" id="KW-0731">Sigma factor</keyword>
<dbReference type="NCBIfam" id="TIGR02937">
    <property type="entry name" value="sigma70-ECF"/>
    <property type="match status" value="1"/>
</dbReference>
<dbReference type="InterPro" id="IPR014325">
    <property type="entry name" value="RNA_pol_sigma-E_actinobac"/>
</dbReference>
<dbReference type="OrthoDB" id="2046835at2"/>
<dbReference type="CDD" id="cd06171">
    <property type="entry name" value="Sigma70_r4"/>
    <property type="match status" value="1"/>
</dbReference>
<dbReference type="SUPFAM" id="SSF88946">
    <property type="entry name" value="Sigma2 domain of RNA polymerase sigma factors"/>
    <property type="match status" value="1"/>
</dbReference>
<dbReference type="InterPro" id="IPR013325">
    <property type="entry name" value="RNA_pol_sigma_r2"/>
</dbReference>
<evidence type="ECO:0000256" key="6">
    <source>
        <dbReference type="SAM" id="MobiDB-lite"/>
    </source>
</evidence>
<comment type="caution">
    <text evidence="9">The sequence shown here is derived from an EMBL/GenBank/DDBJ whole genome shotgun (WGS) entry which is preliminary data.</text>
</comment>
<protein>
    <submittedName>
        <fullName evidence="9">SigE family RNA polymerase sigma factor</fullName>
    </submittedName>
</protein>
<dbReference type="NCBIfam" id="TIGR02983">
    <property type="entry name" value="SigE-fam_strep"/>
    <property type="match status" value="1"/>
</dbReference>
<dbReference type="GO" id="GO:0016987">
    <property type="term" value="F:sigma factor activity"/>
    <property type="evidence" value="ECO:0007669"/>
    <property type="project" value="UniProtKB-KW"/>
</dbReference>
<dbReference type="InterPro" id="IPR039425">
    <property type="entry name" value="RNA_pol_sigma-70-like"/>
</dbReference>
<evidence type="ECO:0000313" key="9">
    <source>
        <dbReference type="EMBL" id="TDC52245.1"/>
    </source>
</evidence>
<evidence type="ECO:0000259" key="7">
    <source>
        <dbReference type="Pfam" id="PF04542"/>
    </source>
</evidence>
<organism evidence="9 10">
    <name type="scientific">Jiangella ureilytica</name>
    <dbReference type="NCBI Taxonomy" id="2530374"/>
    <lineage>
        <taxon>Bacteria</taxon>
        <taxon>Bacillati</taxon>
        <taxon>Actinomycetota</taxon>
        <taxon>Actinomycetes</taxon>
        <taxon>Jiangellales</taxon>
        <taxon>Jiangellaceae</taxon>
        <taxon>Jiangella</taxon>
    </lineage>
</organism>
<dbReference type="RefSeq" id="WP_131981592.1">
    <property type="nucleotide sequence ID" value="NZ_SMKL01000016.1"/>
</dbReference>
<evidence type="ECO:0000256" key="4">
    <source>
        <dbReference type="ARBA" id="ARBA00023125"/>
    </source>
</evidence>
<keyword evidence="2" id="KW-0805">Transcription regulation</keyword>
<evidence type="ECO:0000256" key="3">
    <source>
        <dbReference type="ARBA" id="ARBA00023082"/>
    </source>
</evidence>
<dbReference type="PANTHER" id="PTHR43133:SF50">
    <property type="entry name" value="ECF RNA POLYMERASE SIGMA FACTOR SIGM"/>
    <property type="match status" value="1"/>
</dbReference>
<feature type="domain" description="RNA polymerase sigma-70 region 2" evidence="7">
    <location>
        <begin position="17"/>
        <end position="81"/>
    </location>
</feature>
<feature type="compositionally biased region" description="Low complexity" evidence="6">
    <location>
        <begin position="151"/>
        <end position="161"/>
    </location>
</feature>
<keyword evidence="4" id="KW-0238">DNA-binding</keyword>
<dbReference type="PANTHER" id="PTHR43133">
    <property type="entry name" value="RNA POLYMERASE ECF-TYPE SIGMA FACTO"/>
    <property type="match status" value="1"/>
</dbReference>
<evidence type="ECO:0000259" key="8">
    <source>
        <dbReference type="Pfam" id="PF08281"/>
    </source>
</evidence>
<feature type="region of interest" description="Disordered" evidence="6">
    <location>
        <begin position="151"/>
        <end position="173"/>
    </location>
</feature>
<reference evidence="9 10" key="1">
    <citation type="submission" date="2019-02" db="EMBL/GenBank/DDBJ databases">
        <title>Draft genome sequences of novel Actinobacteria.</title>
        <authorList>
            <person name="Sahin N."/>
            <person name="Ay H."/>
            <person name="Saygin H."/>
        </authorList>
    </citation>
    <scope>NUCLEOTIDE SEQUENCE [LARGE SCALE GENOMIC DNA]</scope>
    <source>
        <strain evidence="9 10">KC603</strain>
    </source>
</reference>
<dbReference type="Pfam" id="PF08281">
    <property type="entry name" value="Sigma70_r4_2"/>
    <property type="match status" value="1"/>
</dbReference>
<dbReference type="SUPFAM" id="SSF88659">
    <property type="entry name" value="Sigma3 and sigma4 domains of RNA polymerase sigma factors"/>
    <property type="match status" value="1"/>
</dbReference>
<dbReference type="AlphaFoldDB" id="A0A4V2XX99"/>
<dbReference type="EMBL" id="SMKL01000016">
    <property type="protein sequence ID" value="TDC52245.1"/>
    <property type="molecule type" value="Genomic_DNA"/>
</dbReference>
<dbReference type="Gene3D" id="1.10.10.10">
    <property type="entry name" value="Winged helix-like DNA-binding domain superfamily/Winged helix DNA-binding domain"/>
    <property type="match status" value="1"/>
</dbReference>
<name>A0A4V2XX99_9ACTN</name>
<feature type="domain" description="RNA polymerase sigma factor 70 region 4 type 2" evidence="8">
    <location>
        <begin position="104"/>
        <end position="156"/>
    </location>
</feature>
<dbReference type="GO" id="GO:0003677">
    <property type="term" value="F:DNA binding"/>
    <property type="evidence" value="ECO:0007669"/>
    <property type="project" value="UniProtKB-KW"/>
</dbReference>
<sequence>MSRRQARADEFVTYVDARRSYLRRVAYLVCGDWHAAEDLVQTALIKLYAAWPRIHTDGAEDAYVRRIIVRAHLDERRRPWRRERVGLDGVDAAEPETLSFEDNDALLAALKTLPQRQRATIVLRYWVGLSVEEAADDLGCTTGTVKSQTSRAMASLRASLSTDDVTTTERRSR</sequence>
<dbReference type="InterPro" id="IPR014284">
    <property type="entry name" value="RNA_pol_sigma-70_dom"/>
</dbReference>
<evidence type="ECO:0000256" key="5">
    <source>
        <dbReference type="ARBA" id="ARBA00023163"/>
    </source>
</evidence>
<keyword evidence="5" id="KW-0804">Transcription</keyword>
<evidence type="ECO:0000256" key="2">
    <source>
        <dbReference type="ARBA" id="ARBA00023015"/>
    </source>
</evidence>
<comment type="similarity">
    <text evidence="1">Belongs to the sigma-70 factor family. ECF subfamily.</text>
</comment>
<evidence type="ECO:0000313" key="10">
    <source>
        <dbReference type="Proteomes" id="UP000295621"/>
    </source>
</evidence>
<dbReference type="Pfam" id="PF04542">
    <property type="entry name" value="Sigma70_r2"/>
    <property type="match status" value="1"/>
</dbReference>
<keyword evidence="10" id="KW-1185">Reference proteome</keyword>